<name>A0A5M3N2Y5_CONPW</name>
<dbReference type="Pfam" id="PF12937">
    <property type="entry name" value="F-box-like"/>
    <property type="match status" value="1"/>
</dbReference>
<keyword evidence="3" id="KW-1185">Reference proteome</keyword>
<organism evidence="2 3">
    <name type="scientific">Coniophora puteana (strain RWD-64-598)</name>
    <name type="common">Brown rot fungus</name>
    <dbReference type="NCBI Taxonomy" id="741705"/>
    <lineage>
        <taxon>Eukaryota</taxon>
        <taxon>Fungi</taxon>
        <taxon>Dikarya</taxon>
        <taxon>Basidiomycota</taxon>
        <taxon>Agaricomycotina</taxon>
        <taxon>Agaricomycetes</taxon>
        <taxon>Agaricomycetidae</taxon>
        <taxon>Boletales</taxon>
        <taxon>Coniophorineae</taxon>
        <taxon>Coniophoraceae</taxon>
        <taxon>Coniophora</taxon>
    </lineage>
</organism>
<dbReference type="Gene3D" id="1.20.1280.50">
    <property type="match status" value="1"/>
</dbReference>
<dbReference type="AlphaFoldDB" id="A0A5M3N2Y5"/>
<dbReference type="EMBL" id="JH711574">
    <property type="protein sequence ID" value="EIW85647.1"/>
    <property type="molecule type" value="Genomic_DNA"/>
</dbReference>
<protein>
    <recommendedName>
        <fullName evidence="1">F-box domain-containing protein</fullName>
    </recommendedName>
</protein>
<dbReference type="Proteomes" id="UP000053558">
    <property type="component" value="Unassembled WGS sequence"/>
</dbReference>
<sequence length="221" mass="25121">MTIISVFAHFIASLDVKIDDITESPFTPFYKTNYNTSSSIERSQLNDIIGRINGAIDGIDSVIEQLAERKVVLESTKREHSRFRSVVGRIPEDVLSIIFEYSSLAQASGEYGVYKHRSSLSFNFSDTCRRWRTVARGNPKLWNNIFLNASRFSPDTMSPQFSELALRCRLHPVYLLILNSALRRMKNIAQSGILKGLRNTCQGLELHFCDKRGLLPSQLDD</sequence>
<dbReference type="RefSeq" id="XP_007765070.1">
    <property type="nucleotide sequence ID" value="XM_007766880.1"/>
</dbReference>
<accession>A0A5M3N2Y5</accession>
<dbReference type="KEGG" id="cput:CONPUDRAFT_162804"/>
<feature type="domain" description="F-box" evidence="1">
    <location>
        <begin position="89"/>
        <end position="147"/>
    </location>
</feature>
<evidence type="ECO:0000313" key="3">
    <source>
        <dbReference type="Proteomes" id="UP000053558"/>
    </source>
</evidence>
<dbReference type="OrthoDB" id="3221235at2759"/>
<evidence type="ECO:0000259" key="1">
    <source>
        <dbReference type="Pfam" id="PF12937"/>
    </source>
</evidence>
<dbReference type="InterPro" id="IPR001810">
    <property type="entry name" value="F-box_dom"/>
</dbReference>
<dbReference type="GeneID" id="19204780"/>
<proteinExistence type="predicted"/>
<comment type="caution">
    <text evidence="2">The sequence shown here is derived from an EMBL/GenBank/DDBJ whole genome shotgun (WGS) entry which is preliminary data.</text>
</comment>
<gene>
    <name evidence="2" type="ORF">CONPUDRAFT_162804</name>
</gene>
<evidence type="ECO:0000313" key="2">
    <source>
        <dbReference type="EMBL" id="EIW85647.1"/>
    </source>
</evidence>
<reference evidence="3" key="1">
    <citation type="journal article" date="2012" name="Science">
        <title>The Paleozoic origin of enzymatic lignin decomposition reconstructed from 31 fungal genomes.</title>
        <authorList>
            <person name="Floudas D."/>
            <person name="Binder M."/>
            <person name="Riley R."/>
            <person name="Barry K."/>
            <person name="Blanchette R.A."/>
            <person name="Henrissat B."/>
            <person name="Martinez A.T."/>
            <person name="Otillar R."/>
            <person name="Spatafora J.W."/>
            <person name="Yadav J.S."/>
            <person name="Aerts A."/>
            <person name="Benoit I."/>
            <person name="Boyd A."/>
            <person name="Carlson A."/>
            <person name="Copeland A."/>
            <person name="Coutinho P.M."/>
            <person name="de Vries R.P."/>
            <person name="Ferreira P."/>
            <person name="Findley K."/>
            <person name="Foster B."/>
            <person name="Gaskell J."/>
            <person name="Glotzer D."/>
            <person name="Gorecki P."/>
            <person name="Heitman J."/>
            <person name="Hesse C."/>
            <person name="Hori C."/>
            <person name="Igarashi K."/>
            <person name="Jurgens J.A."/>
            <person name="Kallen N."/>
            <person name="Kersten P."/>
            <person name="Kohler A."/>
            <person name="Kuees U."/>
            <person name="Kumar T.K.A."/>
            <person name="Kuo A."/>
            <person name="LaButti K."/>
            <person name="Larrondo L.F."/>
            <person name="Lindquist E."/>
            <person name="Ling A."/>
            <person name="Lombard V."/>
            <person name="Lucas S."/>
            <person name="Lundell T."/>
            <person name="Martin R."/>
            <person name="McLaughlin D.J."/>
            <person name="Morgenstern I."/>
            <person name="Morin E."/>
            <person name="Murat C."/>
            <person name="Nagy L.G."/>
            <person name="Nolan M."/>
            <person name="Ohm R.A."/>
            <person name="Patyshakuliyeva A."/>
            <person name="Rokas A."/>
            <person name="Ruiz-Duenas F.J."/>
            <person name="Sabat G."/>
            <person name="Salamov A."/>
            <person name="Samejima M."/>
            <person name="Schmutz J."/>
            <person name="Slot J.C."/>
            <person name="St John F."/>
            <person name="Stenlid J."/>
            <person name="Sun H."/>
            <person name="Sun S."/>
            <person name="Syed K."/>
            <person name="Tsang A."/>
            <person name="Wiebenga A."/>
            <person name="Young D."/>
            <person name="Pisabarro A."/>
            <person name="Eastwood D.C."/>
            <person name="Martin F."/>
            <person name="Cullen D."/>
            <person name="Grigoriev I.V."/>
            <person name="Hibbett D.S."/>
        </authorList>
    </citation>
    <scope>NUCLEOTIDE SEQUENCE [LARGE SCALE GENOMIC DNA]</scope>
    <source>
        <strain evidence="3">RWD-64-598 SS2</strain>
    </source>
</reference>